<evidence type="ECO:0000313" key="3">
    <source>
        <dbReference type="Proteomes" id="UP001374579"/>
    </source>
</evidence>
<dbReference type="InterPro" id="IPR036397">
    <property type="entry name" value="RNaseH_sf"/>
</dbReference>
<dbReference type="GO" id="GO:0006313">
    <property type="term" value="P:DNA transposition"/>
    <property type="evidence" value="ECO:0007669"/>
    <property type="project" value="InterPro"/>
</dbReference>
<feature type="domain" description="Transposase Tc1-like" evidence="1">
    <location>
        <begin position="67"/>
        <end position="138"/>
    </location>
</feature>
<dbReference type="Gene3D" id="1.10.10.60">
    <property type="entry name" value="Homeodomain-like"/>
    <property type="match status" value="1"/>
</dbReference>
<evidence type="ECO:0000259" key="1">
    <source>
        <dbReference type="Pfam" id="PF01498"/>
    </source>
</evidence>
<dbReference type="SUPFAM" id="SSF46689">
    <property type="entry name" value="Homeodomain-like"/>
    <property type="match status" value="1"/>
</dbReference>
<name>A0AAN9BWG1_9CAEN</name>
<dbReference type="Pfam" id="PF01498">
    <property type="entry name" value="HTH_Tnp_Tc3_2"/>
    <property type="match status" value="1"/>
</dbReference>
<reference evidence="2 3" key="1">
    <citation type="submission" date="2024-02" db="EMBL/GenBank/DDBJ databases">
        <title>Chromosome-scale genome assembly of the rough periwinkle Littorina saxatilis.</title>
        <authorList>
            <person name="De Jode A."/>
            <person name="Faria R."/>
            <person name="Formenti G."/>
            <person name="Sims Y."/>
            <person name="Smith T.P."/>
            <person name="Tracey A."/>
            <person name="Wood J.M.D."/>
            <person name="Zagrodzka Z.B."/>
            <person name="Johannesson K."/>
            <person name="Butlin R.K."/>
            <person name="Leder E.H."/>
        </authorList>
    </citation>
    <scope>NUCLEOTIDE SEQUENCE [LARGE SCALE GENOMIC DNA]</scope>
    <source>
        <strain evidence="2">Snail1</strain>
        <tissue evidence="2">Muscle</tissue>
    </source>
</reference>
<organism evidence="2 3">
    <name type="scientific">Littorina saxatilis</name>
    <dbReference type="NCBI Taxonomy" id="31220"/>
    <lineage>
        <taxon>Eukaryota</taxon>
        <taxon>Metazoa</taxon>
        <taxon>Spiralia</taxon>
        <taxon>Lophotrochozoa</taxon>
        <taxon>Mollusca</taxon>
        <taxon>Gastropoda</taxon>
        <taxon>Caenogastropoda</taxon>
        <taxon>Littorinimorpha</taxon>
        <taxon>Littorinoidea</taxon>
        <taxon>Littorinidae</taxon>
        <taxon>Littorina</taxon>
    </lineage>
</organism>
<dbReference type="InterPro" id="IPR009057">
    <property type="entry name" value="Homeodomain-like_sf"/>
</dbReference>
<dbReference type="AlphaFoldDB" id="A0AAN9BWG1"/>
<evidence type="ECO:0000313" key="2">
    <source>
        <dbReference type="EMBL" id="KAK7112344.1"/>
    </source>
</evidence>
<proteinExistence type="predicted"/>
<dbReference type="Pfam" id="PF13551">
    <property type="entry name" value="HTH_29"/>
    <property type="match status" value="1"/>
</dbReference>
<dbReference type="GO" id="GO:0003677">
    <property type="term" value="F:DNA binding"/>
    <property type="evidence" value="ECO:0007669"/>
    <property type="project" value="InterPro"/>
</dbReference>
<dbReference type="EMBL" id="JBAMIC010000002">
    <property type="protein sequence ID" value="KAK7112344.1"/>
    <property type="molecule type" value="Genomic_DNA"/>
</dbReference>
<accession>A0AAN9BWG1</accession>
<dbReference type="InterPro" id="IPR002492">
    <property type="entry name" value="Transposase_Tc1-like"/>
</dbReference>
<gene>
    <name evidence="2" type="ORF">V1264_011813</name>
</gene>
<dbReference type="GO" id="GO:0015074">
    <property type="term" value="P:DNA integration"/>
    <property type="evidence" value="ECO:0007669"/>
    <property type="project" value="InterPro"/>
</dbReference>
<protein>
    <recommendedName>
        <fullName evidence="1">Transposase Tc1-like domain-containing protein</fullName>
    </recommendedName>
</protein>
<dbReference type="Proteomes" id="UP001374579">
    <property type="component" value="Unassembled WGS sequence"/>
</dbReference>
<sequence length="233" mass="26542">MPRLSKNERERAIGMLAAGQTAQAVSQVMNVHKSTISRLVIRLRVTGSTDDTPRSGRPSALTARQERFIVRSYHQNPFQSTRAVGRRTVNAQGRVTSPQTISRVLRRSNLRCRRPYRGQILTQRHRLLRRNWTTAHRNWRREWDSVVFSDECQINLDCTGHRVHVWRPPAQRHAAQYVLQRNPWGGPSVMMWAALLRNRLIGPVFFQLQAGHPAAVPAGTTGLPQAPGTFHAQ</sequence>
<dbReference type="Gene3D" id="3.30.420.10">
    <property type="entry name" value="Ribonuclease H-like superfamily/Ribonuclease H"/>
    <property type="match status" value="1"/>
</dbReference>
<comment type="caution">
    <text evidence="2">The sequence shown here is derived from an EMBL/GenBank/DDBJ whole genome shotgun (WGS) entry which is preliminary data.</text>
</comment>
<keyword evidence="3" id="KW-1185">Reference proteome</keyword>